<comment type="cofactor">
    <cofactor evidence="1 6">
        <name>FAD</name>
        <dbReference type="ChEBI" id="CHEBI:57692"/>
    </cofactor>
</comment>
<evidence type="ECO:0000256" key="5">
    <source>
        <dbReference type="ARBA" id="ARBA00023002"/>
    </source>
</evidence>
<sequence>MTKAHTVILGGGVIGLSAGITFLERTSADTFQVTLVSKDLPPRLSKHTTSNDKAAGEIERQSSEYASAWAGAHHVSAANSERELRWDKLTFEKMKTLQCERPWDSWWPEDSIAQPLAWVNQVETFHSSKPEEWIKPLEWYPDFEVLPQERLPRNTASGCRFSTLDINVPLYLPWLRARFEELGGVIIQRSVDSVAECIQFAEADAGMPVTAVVVCPGLGARKLLDVRDHSMYPLRGQVARVHAPSCDSSIVRTWSSRKGEEQHRYTGYSRCNQEGWRDCYIIPMGDGTFVVGGTRIPNDWSSDVRPETTKKILEQVLQVFPELANVGGVPLPENVKVNSVGVGLRPARKAGARLEEGPALTWEAPKGTKKTCRVIYAYGFGGFGYQASWGIADDVWEIYARPSLRSPAREPRLNRM</sequence>
<dbReference type="Gene3D" id="3.40.50.720">
    <property type="entry name" value="NAD(P)-binding Rossmann-like Domain"/>
    <property type="match status" value="1"/>
</dbReference>
<dbReference type="PIRSF" id="PIRSF000189">
    <property type="entry name" value="D-aa_oxidase"/>
    <property type="match status" value="1"/>
</dbReference>
<name>A0A066WIG9_TILAU</name>
<evidence type="ECO:0000259" key="7">
    <source>
        <dbReference type="Pfam" id="PF01266"/>
    </source>
</evidence>
<feature type="domain" description="FAD dependent oxidoreductase" evidence="7">
    <location>
        <begin position="6"/>
        <end position="393"/>
    </location>
</feature>
<dbReference type="InterPro" id="IPR023209">
    <property type="entry name" value="DAO"/>
</dbReference>
<keyword evidence="9" id="KW-1185">Reference proteome</keyword>
<comment type="caution">
    <text evidence="8">The sequence shown here is derived from an EMBL/GenBank/DDBJ whole genome shotgun (WGS) entry which is preliminary data.</text>
</comment>
<dbReference type="Proteomes" id="UP000027361">
    <property type="component" value="Unassembled WGS sequence"/>
</dbReference>
<evidence type="ECO:0000313" key="9">
    <source>
        <dbReference type="Proteomes" id="UP000027361"/>
    </source>
</evidence>
<dbReference type="EMBL" id="JMSN01000001">
    <property type="protein sequence ID" value="KDN53641.1"/>
    <property type="molecule type" value="Genomic_DNA"/>
</dbReference>
<feature type="binding site" evidence="6">
    <location>
        <position position="345"/>
    </location>
    <ligand>
        <name>D-dopa</name>
        <dbReference type="ChEBI" id="CHEBI:149689"/>
    </ligand>
</feature>
<dbReference type="SUPFAM" id="SSF54373">
    <property type="entry name" value="FAD-linked reductases, C-terminal domain"/>
    <property type="match status" value="1"/>
</dbReference>
<keyword evidence="5" id="KW-0560">Oxidoreductase</keyword>
<dbReference type="PANTHER" id="PTHR11530:SF11">
    <property type="entry name" value="D-ASPARTATE OXIDASE"/>
    <property type="match status" value="1"/>
</dbReference>
<keyword evidence="3" id="KW-0285">Flavoprotein</keyword>
<dbReference type="Pfam" id="PF01266">
    <property type="entry name" value="DAO"/>
    <property type="match status" value="1"/>
</dbReference>
<evidence type="ECO:0000256" key="2">
    <source>
        <dbReference type="ARBA" id="ARBA00006730"/>
    </source>
</evidence>
<feature type="binding site" evidence="6">
    <location>
        <position position="191"/>
    </location>
    <ligand>
        <name>FAD</name>
        <dbReference type="ChEBI" id="CHEBI:57692"/>
    </ligand>
</feature>
<feature type="binding site" evidence="6">
    <location>
        <begin position="49"/>
        <end position="50"/>
    </location>
    <ligand>
        <name>FAD</name>
        <dbReference type="ChEBI" id="CHEBI:57692"/>
    </ligand>
</feature>
<dbReference type="AlphaFoldDB" id="A0A066WIG9"/>
<accession>A0A066WIG9</accession>
<dbReference type="GO" id="GO:0071949">
    <property type="term" value="F:FAD binding"/>
    <property type="evidence" value="ECO:0007669"/>
    <property type="project" value="InterPro"/>
</dbReference>
<feature type="binding site" evidence="6">
    <location>
        <position position="382"/>
    </location>
    <ligand>
        <name>D-dopa</name>
        <dbReference type="ChEBI" id="CHEBI:149689"/>
    </ligand>
</feature>
<dbReference type="Gene3D" id="3.30.9.10">
    <property type="entry name" value="D-Amino Acid Oxidase, subunit A, domain 2"/>
    <property type="match status" value="1"/>
</dbReference>
<evidence type="ECO:0000256" key="6">
    <source>
        <dbReference type="PIRSR" id="PIRSR000189-1"/>
    </source>
</evidence>
<dbReference type="GO" id="GO:0005737">
    <property type="term" value="C:cytoplasm"/>
    <property type="evidence" value="ECO:0007669"/>
    <property type="project" value="TreeGrafter"/>
</dbReference>
<dbReference type="SUPFAM" id="SSF51971">
    <property type="entry name" value="Nucleotide-binding domain"/>
    <property type="match status" value="1"/>
</dbReference>
<dbReference type="InterPro" id="IPR006076">
    <property type="entry name" value="FAD-dep_OxRdtase"/>
</dbReference>
<evidence type="ECO:0000256" key="3">
    <source>
        <dbReference type="ARBA" id="ARBA00022630"/>
    </source>
</evidence>
<dbReference type="PANTHER" id="PTHR11530">
    <property type="entry name" value="D-AMINO ACID OXIDASE"/>
    <property type="match status" value="1"/>
</dbReference>
<gene>
    <name evidence="8" type="ORF">K437DRAFT_230501</name>
</gene>
<evidence type="ECO:0000313" key="8">
    <source>
        <dbReference type="EMBL" id="KDN53641.1"/>
    </source>
</evidence>
<dbReference type="OrthoDB" id="2015447at2759"/>
<feature type="binding site" evidence="6">
    <location>
        <position position="280"/>
    </location>
    <ligand>
        <name>D-dopa</name>
        <dbReference type="ChEBI" id="CHEBI:149689"/>
    </ligand>
</feature>
<dbReference type="GO" id="GO:0003884">
    <property type="term" value="F:D-amino-acid oxidase activity"/>
    <property type="evidence" value="ECO:0007669"/>
    <property type="project" value="InterPro"/>
</dbReference>
<dbReference type="HOGENOM" id="CLU_034311_1_1_1"/>
<keyword evidence="4 6" id="KW-0274">FAD</keyword>
<reference evidence="8 9" key="1">
    <citation type="submission" date="2014-05" db="EMBL/GenBank/DDBJ databases">
        <title>Draft genome sequence of a rare smut relative, Tilletiaria anomala UBC 951.</title>
        <authorList>
            <consortium name="DOE Joint Genome Institute"/>
            <person name="Toome M."/>
            <person name="Kuo A."/>
            <person name="Henrissat B."/>
            <person name="Lipzen A."/>
            <person name="Tritt A."/>
            <person name="Yoshinaga Y."/>
            <person name="Zane M."/>
            <person name="Barry K."/>
            <person name="Grigoriev I.V."/>
            <person name="Spatafora J.W."/>
            <person name="Aimea M.C."/>
        </authorList>
    </citation>
    <scope>NUCLEOTIDE SEQUENCE [LARGE SCALE GENOMIC DNA]</scope>
    <source>
        <strain evidence="8 9">UBC 951</strain>
    </source>
</reference>
<protein>
    <submittedName>
        <fullName evidence="8">FAD dependent oxidoreductase</fullName>
    </submittedName>
</protein>
<proteinExistence type="inferred from homology"/>
<dbReference type="InParanoid" id="A0A066WIG9"/>
<dbReference type="GO" id="GO:0019478">
    <property type="term" value="P:D-amino acid catabolic process"/>
    <property type="evidence" value="ECO:0007669"/>
    <property type="project" value="TreeGrafter"/>
</dbReference>
<dbReference type="STRING" id="1037660.A0A066WIG9"/>
<dbReference type="RefSeq" id="XP_013246484.1">
    <property type="nucleotide sequence ID" value="XM_013391030.1"/>
</dbReference>
<organism evidence="8 9">
    <name type="scientific">Tilletiaria anomala (strain ATCC 24038 / CBS 436.72 / UBC 951)</name>
    <dbReference type="NCBI Taxonomy" id="1037660"/>
    <lineage>
        <taxon>Eukaryota</taxon>
        <taxon>Fungi</taxon>
        <taxon>Dikarya</taxon>
        <taxon>Basidiomycota</taxon>
        <taxon>Ustilaginomycotina</taxon>
        <taxon>Exobasidiomycetes</taxon>
        <taxon>Georgefischeriales</taxon>
        <taxon>Tilletiariaceae</taxon>
        <taxon>Tilletiaria</taxon>
    </lineage>
</organism>
<comment type="similarity">
    <text evidence="2">Belongs to the DAMOX/DASOX family.</text>
</comment>
<evidence type="ECO:0000256" key="4">
    <source>
        <dbReference type="ARBA" id="ARBA00022827"/>
    </source>
</evidence>
<dbReference type="GeneID" id="25262753"/>
<evidence type="ECO:0000256" key="1">
    <source>
        <dbReference type="ARBA" id="ARBA00001974"/>
    </source>
</evidence>